<comment type="caution">
    <text evidence="1">The sequence shown here is derived from an EMBL/GenBank/DDBJ whole genome shotgun (WGS) entry which is preliminary data.</text>
</comment>
<name>A0A6G0VZL8_APHCR</name>
<sequence length="457" mass="51785">MSLIKCYICKKTQGNFVEVKQKGLISLVKASQMRDDNKFNNVSGTIMVHIECRKSYTRKSSIVSDLKQASASTASNKSAPPTPIKNKIRSSHQSLQLKCKCLFCFEIIPDNFSDIQKKKPVENRQIVCTVSTLNVGHSIVEQAKKRNDVWGKEVEKRLANVIDVVAADVIYHKHYFVNFFKSTSSGNLKRGRPQNESIMIVMDKIYSILENSEECQFSIENDILSCIDYEYVPDVKTIRAKLLEKYGENIVISPSAKDISKYGQVPIYYYEKGIESGLKNIEIRDLNQLTTFQRTTQHLQPIDVLWACGKYLKINNLSGWNGYMENICQLSPIDYSLSQIIFLPFVDLPAHSYDAISTVLHFAVTKSNEINQKTTFVTFDLPLYMKAKDIVHTHGKELSNVIVRLGGFHLLMSFLGCIGYLMTNSGLQEMLNTIYAPNSVEKLLTGHAYSRAVRAHS</sequence>
<dbReference type="EMBL" id="VUJU01010901">
    <property type="protein sequence ID" value="KAF0712509.1"/>
    <property type="molecule type" value="Genomic_DNA"/>
</dbReference>
<dbReference type="Proteomes" id="UP000478052">
    <property type="component" value="Unassembled WGS sequence"/>
</dbReference>
<protein>
    <submittedName>
        <fullName evidence="1">Uncharacterized protein</fullName>
    </submittedName>
</protein>
<accession>A0A6G0VZL8</accession>
<reference evidence="1 2" key="1">
    <citation type="submission" date="2019-08" db="EMBL/GenBank/DDBJ databases">
        <title>Whole genome of Aphis craccivora.</title>
        <authorList>
            <person name="Voronova N.V."/>
            <person name="Shulinski R.S."/>
            <person name="Bandarenka Y.V."/>
            <person name="Zhorov D.G."/>
            <person name="Warner D."/>
        </authorList>
    </citation>
    <scope>NUCLEOTIDE SEQUENCE [LARGE SCALE GENOMIC DNA]</scope>
    <source>
        <strain evidence="1">180601</strain>
        <tissue evidence="1">Whole Body</tissue>
    </source>
</reference>
<gene>
    <name evidence="1" type="ORF">FWK35_00033787</name>
</gene>
<organism evidence="1 2">
    <name type="scientific">Aphis craccivora</name>
    <name type="common">Cowpea aphid</name>
    <dbReference type="NCBI Taxonomy" id="307492"/>
    <lineage>
        <taxon>Eukaryota</taxon>
        <taxon>Metazoa</taxon>
        <taxon>Ecdysozoa</taxon>
        <taxon>Arthropoda</taxon>
        <taxon>Hexapoda</taxon>
        <taxon>Insecta</taxon>
        <taxon>Pterygota</taxon>
        <taxon>Neoptera</taxon>
        <taxon>Paraneoptera</taxon>
        <taxon>Hemiptera</taxon>
        <taxon>Sternorrhyncha</taxon>
        <taxon>Aphidomorpha</taxon>
        <taxon>Aphidoidea</taxon>
        <taxon>Aphididae</taxon>
        <taxon>Aphidini</taxon>
        <taxon>Aphis</taxon>
        <taxon>Aphis</taxon>
    </lineage>
</organism>
<evidence type="ECO:0000313" key="2">
    <source>
        <dbReference type="Proteomes" id="UP000478052"/>
    </source>
</evidence>
<dbReference type="AlphaFoldDB" id="A0A6G0VZL8"/>
<evidence type="ECO:0000313" key="1">
    <source>
        <dbReference type="EMBL" id="KAF0712509.1"/>
    </source>
</evidence>
<dbReference type="PANTHER" id="PTHR46704">
    <property type="entry name" value="CXC DOMAIN-CONTAINING PROTEIN-RELATED"/>
    <property type="match status" value="1"/>
</dbReference>
<proteinExistence type="predicted"/>
<keyword evidence="2" id="KW-1185">Reference proteome</keyword>
<dbReference type="PANTHER" id="PTHR46704:SF1">
    <property type="entry name" value="TELOMERE LENGTH REGULATION PROTEIN TEL2 HOMOLOG"/>
    <property type="match status" value="1"/>
</dbReference>
<dbReference type="OrthoDB" id="6753017at2759"/>